<dbReference type="OrthoDB" id="5332316at2759"/>
<feature type="region of interest" description="Disordered" evidence="1">
    <location>
        <begin position="147"/>
        <end position="166"/>
    </location>
</feature>
<feature type="compositionally biased region" description="Polar residues" evidence="1">
    <location>
        <begin position="1"/>
        <end position="17"/>
    </location>
</feature>
<organism evidence="2 3">
    <name type="scientific">Coniochaeta pulveracea</name>
    <dbReference type="NCBI Taxonomy" id="177199"/>
    <lineage>
        <taxon>Eukaryota</taxon>
        <taxon>Fungi</taxon>
        <taxon>Dikarya</taxon>
        <taxon>Ascomycota</taxon>
        <taxon>Pezizomycotina</taxon>
        <taxon>Sordariomycetes</taxon>
        <taxon>Sordariomycetidae</taxon>
        <taxon>Coniochaetales</taxon>
        <taxon>Coniochaetaceae</taxon>
        <taxon>Coniochaeta</taxon>
    </lineage>
</organism>
<accession>A0A420YDC4</accession>
<evidence type="ECO:0000313" key="3">
    <source>
        <dbReference type="Proteomes" id="UP000275385"/>
    </source>
</evidence>
<feature type="compositionally biased region" description="Polar residues" evidence="1">
    <location>
        <begin position="83"/>
        <end position="92"/>
    </location>
</feature>
<proteinExistence type="predicted"/>
<dbReference type="Proteomes" id="UP000275385">
    <property type="component" value="Unassembled WGS sequence"/>
</dbReference>
<feature type="compositionally biased region" description="Low complexity" evidence="1">
    <location>
        <begin position="18"/>
        <end position="29"/>
    </location>
</feature>
<feature type="region of interest" description="Disordered" evidence="1">
    <location>
        <begin position="1"/>
        <end position="112"/>
    </location>
</feature>
<dbReference type="AlphaFoldDB" id="A0A420YDC4"/>
<comment type="caution">
    <text evidence="2">The sequence shown here is derived from an EMBL/GenBank/DDBJ whole genome shotgun (WGS) entry which is preliminary data.</text>
</comment>
<sequence>MLTRTPLASRSLSSQPWSTSSVASFTTSARFHDFKPPQPFRGVGWDGPSTIINPRGAKKVKDRKNVEKASVPRREAPTPAWGQLTQRQNGSATPRLAPATAKPTDTGKQPPSRSEIMEEMKAFIWEKLATPPSQSEEDAPVMTYKVSRDPTVPASPPSHGSKKRSLRLPPMDYEVIQWLKQAADNVQPNDFYNGPTLLVLNGASKSLLESDFYRLARQGKHLDNWAIGLVRVVQARDPATHEPIGKYYIFFETRTAALAYEEGVIRLHELARRRYFSPRSETPFVGLIPKLETEDDVQLRGFTLLPPTAKLDLTVYLAKDLDWEPPPLQVEMKRSQDLLFRPEGRELHAVLISLDGAMTTVAALHNAIERDGRDRRMPWRDGESSSREMIIRAVEPGGKAVVDGTSEGDTAALQGPPRILRYSRFVVPFADENGVRRFVRHWHRREMKDFEGRDITVTVNATAMW</sequence>
<dbReference type="EMBL" id="QVQW01000018">
    <property type="protein sequence ID" value="RKU45873.1"/>
    <property type="molecule type" value="Genomic_DNA"/>
</dbReference>
<name>A0A420YDC4_9PEZI</name>
<keyword evidence="3" id="KW-1185">Reference proteome</keyword>
<evidence type="ECO:0000313" key="2">
    <source>
        <dbReference type="EMBL" id="RKU45873.1"/>
    </source>
</evidence>
<feature type="compositionally biased region" description="Basic and acidic residues" evidence="1">
    <location>
        <begin position="63"/>
        <end position="76"/>
    </location>
</feature>
<evidence type="ECO:0000256" key="1">
    <source>
        <dbReference type="SAM" id="MobiDB-lite"/>
    </source>
</evidence>
<gene>
    <name evidence="2" type="ORF">DL546_007959</name>
</gene>
<protein>
    <submittedName>
        <fullName evidence="2">Uncharacterized protein</fullName>
    </submittedName>
</protein>
<reference evidence="2 3" key="1">
    <citation type="submission" date="2018-08" db="EMBL/GenBank/DDBJ databases">
        <title>Draft genome of the lignicolous fungus Coniochaeta pulveracea.</title>
        <authorList>
            <person name="Borstlap C.J."/>
            <person name="De Witt R.N."/>
            <person name="Botha A."/>
            <person name="Volschenk H."/>
        </authorList>
    </citation>
    <scope>NUCLEOTIDE SEQUENCE [LARGE SCALE GENOMIC DNA]</scope>
    <source>
        <strain evidence="2 3">CAB683</strain>
    </source>
</reference>